<evidence type="ECO:0000256" key="5">
    <source>
        <dbReference type="ARBA" id="ARBA00023242"/>
    </source>
</evidence>
<protein>
    <submittedName>
        <fullName evidence="6">Telomere repeat-binding factor 4-like</fullName>
    </submittedName>
</protein>
<evidence type="ECO:0000313" key="7">
    <source>
        <dbReference type="Proteomes" id="UP000265520"/>
    </source>
</evidence>
<dbReference type="GO" id="GO:0005694">
    <property type="term" value="C:chromosome"/>
    <property type="evidence" value="ECO:0007669"/>
    <property type="project" value="UniProtKB-SubCell"/>
</dbReference>
<accession>A0A392V9F0</accession>
<dbReference type="Proteomes" id="UP000265520">
    <property type="component" value="Unassembled WGS sequence"/>
</dbReference>
<evidence type="ECO:0000256" key="1">
    <source>
        <dbReference type="ARBA" id="ARBA00004123"/>
    </source>
</evidence>
<feature type="non-terminal residue" evidence="6">
    <location>
        <position position="1"/>
    </location>
</feature>
<dbReference type="GO" id="GO:0005634">
    <property type="term" value="C:nucleus"/>
    <property type="evidence" value="ECO:0007669"/>
    <property type="project" value="UniProtKB-SubCell"/>
</dbReference>
<keyword evidence="5" id="KW-0539">Nucleus</keyword>
<dbReference type="InterPro" id="IPR009057">
    <property type="entry name" value="Homeodomain-like_sf"/>
</dbReference>
<comment type="subcellular location">
    <subcellularLocation>
        <location evidence="2">Chromosome</location>
    </subcellularLocation>
    <subcellularLocation>
        <location evidence="1">Nucleus</location>
    </subcellularLocation>
</comment>
<organism evidence="6 7">
    <name type="scientific">Trifolium medium</name>
    <dbReference type="NCBI Taxonomy" id="97028"/>
    <lineage>
        <taxon>Eukaryota</taxon>
        <taxon>Viridiplantae</taxon>
        <taxon>Streptophyta</taxon>
        <taxon>Embryophyta</taxon>
        <taxon>Tracheophyta</taxon>
        <taxon>Spermatophyta</taxon>
        <taxon>Magnoliopsida</taxon>
        <taxon>eudicotyledons</taxon>
        <taxon>Gunneridae</taxon>
        <taxon>Pentapetalae</taxon>
        <taxon>rosids</taxon>
        <taxon>fabids</taxon>
        <taxon>Fabales</taxon>
        <taxon>Fabaceae</taxon>
        <taxon>Papilionoideae</taxon>
        <taxon>50 kb inversion clade</taxon>
        <taxon>NPAAA clade</taxon>
        <taxon>Hologalegina</taxon>
        <taxon>IRL clade</taxon>
        <taxon>Trifolieae</taxon>
        <taxon>Trifolium</taxon>
    </lineage>
</organism>
<evidence type="ECO:0000256" key="3">
    <source>
        <dbReference type="ARBA" id="ARBA00022454"/>
    </source>
</evidence>
<dbReference type="SUPFAM" id="SSF46689">
    <property type="entry name" value="Homeodomain-like"/>
    <property type="match status" value="1"/>
</dbReference>
<dbReference type="PANTHER" id="PTHR46267">
    <property type="entry name" value="SINGLE MYB HISTONE 4"/>
    <property type="match status" value="1"/>
</dbReference>
<dbReference type="Gene3D" id="1.10.10.60">
    <property type="entry name" value="Homeodomain-like"/>
    <property type="match status" value="1"/>
</dbReference>
<evidence type="ECO:0000313" key="6">
    <source>
        <dbReference type="EMBL" id="MCI84847.1"/>
    </source>
</evidence>
<evidence type="ECO:0000256" key="4">
    <source>
        <dbReference type="ARBA" id="ARBA00023125"/>
    </source>
</evidence>
<dbReference type="GO" id="GO:0003691">
    <property type="term" value="F:double-stranded telomeric DNA binding"/>
    <property type="evidence" value="ECO:0007669"/>
    <property type="project" value="InterPro"/>
</dbReference>
<dbReference type="EMBL" id="LXQA011100708">
    <property type="protein sequence ID" value="MCI84847.1"/>
    <property type="molecule type" value="Genomic_DNA"/>
</dbReference>
<keyword evidence="7" id="KW-1185">Reference proteome</keyword>
<name>A0A392V9F0_9FABA</name>
<sequence length="51" mass="5851">TAEEEEALQVGVQRYGAGKWKNILRDPELQPKLISRSNIDLKVLLPPLFLY</sequence>
<proteinExistence type="predicted"/>
<dbReference type="PANTHER" id="PTHR46267:SF15">
    <property type="entry name" value="WINGED HELIX-TURN-HELIX TRANSCRIPTION REPRESSOR DNA-BINDING PROTEIN-RELATED"/>
    <property type="match status" value="1"/>
</dbReference>
<comment type="caution">
    <text evidence="6">The sequence shown here is derived from an EMBL/GenBank/DDBJ whole genome shotgun (WGS) entry which is preliminary data.</text>
</comment>
<evidence type="ECO:0000256" key="2">
    <source>
        <dbReference type="ARBA" id="ARBA00004286"/>
    </source>
</evidence>
<dbReference type="CDD" id="cd11660">
    <property type="entry name" value="SANT_TRF"/>
    <property type="match status" value="1"/>
</dbReference>
<reference evidence="6 7" key="1">
    <citation type="journal article" date="2018" name="Front. Plant Sci.">
        <title>Red Clover (Trifolium pratense) and Zigzag Clover (T. medium) - A Picture of Genomic Similarities and Differences.</title>
        <authorList>
            <person name="Dluhosova J."/>
            <person name="Istvanek J."/>
            <person name="Nedelnik J."/>
            <person name="Repkova J."/>
        </authorList>
    </citation>
    <scope>NUCLEOTIDE SEQUENCE [LARGE SCALE GENOMIC DNA]</scope>
    <source>
        <strain evidence="7">cv. 10/8</strain>
        <tissue evidence="6">Leaf</tissue>
    </source>
</reference>
<keyword evidence="3" id="KW-0158">Chromosome</keyword>
<keyword evidence="4" id="KW-0238">DNA-binding</keyword>
<dbReference type="AlphaFoldDB" id="A0A392V9F0"/>
<dbReference type="InterPro" id="IPR044597">
    <property type="entry name" value="SMH1-6"/>
</dbReference>